<proteinExistence type="inferred from homology"/>
<evidence type="ECO:0000256" key="2">
    <source>
        <dbReference type="ARBA" id="ARBA00008186"/>
    </source>
</evidence>
<dbReference type="AlphaFoldDB" id="A0A0D6R5Z7"/>
<dbReference type="GO" id="GO:0003712">
    <property type="term" value="F:transcription coregulator activity"/>
    <property type="evidence" value="ECO:0007669"/>
    <property type="project" value="InterPro"/>
</dbReference>
<comment type="function">
    <text evidence="4">Component of the Mediator complex, a coactivator involved in the regulated transcription of nearly all RNA polymerase II-dependent genes. Mediator functions as a bridge to convey information from gene-specific regulatory proteins to the basal RNA polymerase II transcription machinery. Mediator is recruited to promoters by direct interactions with regulatory proteins and serves as a scaffold for the assembly of a functional pre-initiation complex with RNA polymerase II and the general transcription factors.</text>
</comment>
<evidence type="ECO:0000256" key="3">
    <source>
        <dbReference type="ARBA" id="ARBA00023242"/>
    </source>
</evidence>
<name>A0A0D6R5Z7_ARACU</name>
<evidence type="ECO:0000313" key="5">
    <source>
        <dbReference type="EMBL" id="JAG99267.1"/>
    </source>
</evidence>
<comment type="subcellular location">
    <subcellularLocation>
        <location evidence="1 4">Nucleus</location>
    </subcellularLocation>
</comment>
<keyword evidence="3 4" id="KW-0539">Nucleus</keyword>
<protein>
    <recommendedName>
        <fullName evidence="4">Mediator of RNA polymerase II transcription subunit 11</fullName>
    </recommendedName>
    <alternativeName>
        <fullName evidence="4">Mediator complex subunit 11</fullName>
    </alternativeName>
</protein>
<sequence length="136" mass="15125">MASPMGGAANPISTTAAGQSTSLQRLYHVEKRIVHALELAGGVMEELANAAGPRMEAIDKQCREFMQSVKDVQVTLREEIKNMCEYRPFENCDYVSRTTAEINCKKLDCVIGQMDDMEATIEQYNSSEIMLEDGII</sequence>
<gene>
    <name evidence="4" type="primary">MED11</name>
</gene>
<dbReference type="GO" id="GO:0006357">
    <property type="term" value="P:regulation of transcription by RNA polymerase II"/>
    <property type="evidence" value="ECO:0007669"/>
    <property type="project" value="InterPro"/>
</dbReference>
<evidence type="ECO:0000256" key="1">
    <source>
        <dbReference type="ARBA" id="ARBA00004123"/>
    </source>
</evidence>
<reference evidence="5" key="1">
    <citation type="submission" date="2015-03" db="EMBL/GenBank/DDBJ databases">
        <title>A transcriptome of Araucaria cunninghamii, an australian fine timber species.</title>
        <authorList>
            <person name="Jing Yi C.J.Y."/>
            <person name="Yin San L.Y.S."/>
            <person name="Abdul Karim S.S."/>
            <person name="Wan Azmi N.N."/>
            <person name="Hercus R.R."/>
            <person name="Croft L.L."/>
        </authorList>
    </citation>
    <scope>NUCLEOTIDE SEQUENCE</scope>
    <source>
        <strain evidence="5">MI0301</strain>
        <tissue evidence="5">Leaf</tissue>
    </source>
</reference>
<dbReference type="InterPro" id="IPR019404">
    <property type="entry name" value="Mediator_Med11"/>
</dbReference>
<keyword evidence="4" id="KW-0805">Transcription regulation</keyword>
<accession>A0A0D6R5Z7</accession>
<dbReference type="PANTHER" id="PTHR22890">
    <property type="entry name" value="MEDIATOR OF RNA POLYMERASE II TRANSCRIPTION SUBUNIT 11"/>
    <property type="match status" value="1"/>
</dbReference>
<keyword evidence="4" id="KW-0804">Transcription</keyword>
<comment type="subunit">
    <text evidence="4">Component of the Mediator complex.</text>
</comment>
<dbReference type="GO" id="GO:0016592">
    <property type="term" value="C:mediator complex"/>
    <property type="evidence" value="ECO:0007669"/>
    <property type="project" value="InterPro"/>
</dbReference>
<comment type="similarity">
    <text evidence="2 4">Belongs to the Mediator complex subunit 11 family.</text>
</comment>
<dbReference type="Pfam" id="PF10280">
    <property type="entry name" value="Med11"/>
    <property type="match status" value="1"/>
</dbReference>
<keyword evidence="4" id="KW-0010">Activator</keyword>
<organism evidence="5">
    <name type="scientific">Araucaria cunninghamii</name>
    <name type="common">Hoop pine</name>
    <name type="synonym">Moreton Bay pine</name>
    <dbReference type="NCBI Taxonomy" id="56994"/>
    <lineage>
        <taxon>Eukaryota</taxon>
        <taxon>Viridiplantae</taxon>
        <taxon>Streptophyta</taxon>
        <taxon>Embryophyta</taxon>
        <taxon>Tracheophyta</taxon>
        <taxon>Spermatophyta</taxon>
        <taxon>Pinopsida</taxon>
        <taxon>Pinidae</taxon>
        <taxon>Conifers II</taxon>
        <taxon>Araucariales</taxon>
        <taxon>Araucariaceae</taxon>
        <taxon>Araucaria</taxon>
    </lineage>
</organism>
<dbReference type="EMBL" id="GCKF01003711">
    <property type="protein sequence ID" value="JAG99267.1"/>
    <property type="molecule type" value="Transcribed_RNA"/>
</dbReference>
<dbReference type="Gene3D" id="1.10.287.3490">
    <property type="match status" value="1"/>
</dbReference>
<evidence type="ECO:0000256" key="4">
    <source>
        <dbReference type="RuleBase" id="RU364147"/>
    </source>
</evidence>